<evidence type="ECO:0000313" key="1">
    <source>
        <dbReference type="EnsemblMetazoa" id="XP_050516200.1"/>
    </source>
</evidence>
<dbReference type="EnsemblMetazoa" id="XM_050660243.1">
    <property type="protein sequence ID" value="XP_050516200.1"/>
    <property type="gene ID" value="LOC126891064"/>
</dbReference>
<name>A0ABM5L184_DIAVI</name>
<proteinExistence type="predicted"/>
<dbReference type="GeneID" id="126891064"/>
<dbReference type="InterPro" id="IPR005312">
    <property type="entry name" value="DUF1759"/>
</dbReference>
<organism evidence="1 2">
    <name type="scientific">Diabrotica virgifera virgifera</name>
    <name type="common">western corn rootworm</name>
    <dbReference type="NCBI Taxonomy" id="50390"/>
    <lineage>
        <taxon>Eukaryota</taxon>
        <taxon>Metazoa</taxon>
        <taxon>Ecdysozoa</taxon>
        <taxon>Arthropoda</taxon>
        <taxon>Hexapoda</taxon>
        <taxon>Insecta</taxon>
        <taxon>Pterygota</taxon>
        <taxon>Neoptera</taxon>
        <taxon>Endopterygota</taxon>
        <taxon>Coleoptera</taxon>
        <taxon>Polyphaga</taxon>
        <taxon>Cucujiformia</taxon>
        <taxon>Chrysomeloidea</taxon>
        <taxon>Chrysomelidae</taxon>
        <taxon>Galerucinae</taxon>
        <taxon>Diabroticina</taxon>
        <taxon>Diabroticites</taxon>
        <taxon>Diabrotica</taxon>
    </lineage>
</organism>
<dbReference type="PANTHER" id="PTHR47331">
    <property type="entry name" value="PHD-TYPE DOMAIN-CONTAINING PROTEIN"/>
    <property type="match status" value="1"/>
</dbReference>
<dbReference type="RefSeq" id="XP_050516200.1">
    <property type="nucleotide sequence ID" value="XM_050660243.1"/>
</dbReference>
<evidence type="ECO:0008006" key="3">
    <source>
        <dbReference type="Google" id="ProtNLM"/>
    </source>
</evidence>
<accession>A0ABM5L184</accession>
<evidence type="ECO:0000313" key="2">
    <source>
        <dbReference type="Proteomes" id="UP001652700"/>
    </source>
</evidence>
<dbReference type="Pfam" id="PF03564">
    <property type="entry name" value="DUF1759"/>
    <property type="match status" value="1"/>
</dbReference>
<protein>
    <recommendedName>
        <fullName evidence="3">Peptidase aspartic putative domain-containing protein</fullName>
    </recommendedName>
</protein>
<dbReference type="CDD" id="cd00303">
    <property type="entry name" value="retropepsin_like"/>
    <property type="match status" value="1"/>
</dbReference>
<sequence>MSNLKNLIKQRGVIKNKLSLFEKFIINTEQTINESQGDQIPDKTLLFEIEARLERQNSLLNKFDELQDRIDLLIQPDQQDERSDERDSFQNSYYKHISLARGILSKFSNTMQSDTNIQGNSNDSSCNSGGKSCSCENRGNVKLPEIKLPMFRGGYQSWMEFRSLYTELIHTNTAIKDAEKLYYLKTHLDDNVKRLIAKIDVTAENYKSAWDIINQRFNNKRMLIHNNLKTLNNISVITQESSSSLRQLCDEVFEILRSLNQLGVPTENWDPYIIFHLALKLDKKTADHWEAYKIAGEIPTLEEFKNFLNERANLLERKENNDSRTSNAKPKSYGKSFLSTNNHNKCFFCNGDHWITNCNDFLKLNAKDKFEKAKALKLCTNCLRNNHKVANCKSTFCKKCNLKHHSLLHFENSNLNANQGTICPQQSNLNTEDAITSTLELTNNSNISCNHAHINNVLLSTALINVKDSSDNLHVCRVLLDSGSQSNFISKNLCDKLKIPLYSTQANIFGINQVTTPVKYRCTISFSSLCSEFKHTISCLMLPSICSKIPSTPIDLLLIAF</sequence>
<reference evidence="1" key="1">
    <citation type="submission" date="2025-05" db="UniProtKB">
        <authorList>
            <consortium name="EnsemblMetazoa"/>
        </authorList>
    </citation>
    <scope>IDENTIFICATION</scope>
</reference>
<dbReference type="PANTHER" id="PTHR47331:SF1">
    <property type="entry name" value="GAG-LIKE PROTEIN"/>
    <property type="match status" value="1"/>
</dbReference>
<dbReference type="Proteomes" id="UP001652700">
    <property type="component" value="Unplaced"/>
</dbReference>
<keyword evidence="2" id="KW-1185">Reference proteome</keyword>